<evidence type="ECO:0000313" key="6">
    <source>
        <dbReference type="Proteomes" id="UP001148838"/>
    </source>
</evidence>
<reference evidence="5 6" key="1">
    <citation type="journal article" date="2022" name="Allergy">
        <title>Genome assembly and annotation of Periplaneta americana reveal a comprehensive cockroach allergen profile.</title>
        <authorList>
            <person name="Wang L."/>
            <person name="Xiong Q."/>
            <person name="Saelim N."/>
            <person name="Wang L."/>
            <person name="Nong W."/>
            <person name="Wan A.T."/>
            <person name="Shi M."/>
            <person name="Liu X."/>
            <person name="Cao Q."/>
            <person name="Hui J.H.L."/>
            <person name="Sookrung N."/>
            <person name="Leung T.F."/>
            <person name="Tungtrongchitr A."/>
            <person name="Tsui S.K.W."/>
        </authorList>
    </citation>
    <scope>NUCLEOTIDE SEQUENCE [LARGE SCALE GENOMIC DNA]</scope>
    <source>
        <strain evidence="5">PWHHKU_190912</strain>
    </source>
</reference>
<dbReference type="InterPro" id="IPR049372">
    <property type="entry name" value="PPP1R21_C"/>
</dbReference>
<organism evidence="5 6">
    <name type="scientific">Periplaneta americana</name>
    <name type="common">American cockroach</name>
    <name type="synonym">Blatta americana</name>
    <dbReference type="NCBI Taxonomy" id="6978"/>
    <lineage>
        <taxon>Eukaryota</taxon>
        <taxon>Metazoa</taxon>
        <taxon>Ecdysozoa</taxon>
        <taxon>Arthropoda</taxon>
        <taxon>Hexapoda</taxon>
        <taxon>Insecta</taxon>
        <taxon>Pterygota</taxon>
        <taxon>Neoptera</taxon>
        <taxon>Polyneoptera</taxon>
        <taxon>Dictyoptera</taxon>
        <taxon>Blattodea</taxon>
        <taxon>Blattoidea</taxon>
        <taxon>Blattidae</taxon>
        <taxon>Blattinae</taxon>
        <taxon>Periplaneta</taxon>
    </lineage>
</organism>
<dbReference type="Proteomes" id="UP001148838">
    <property type="component" value="Unassembled WGS sequence"/>
</dbReference>
<dbReference type="PANTHER" id="PTHR21448:SF0">
    <property type="entry name" value="PROTEIN PHOSPHATASE 1 REGULATORY SUBUNIT 21"/>
    <property type="match status" value="1"/>
</dbReference>
<evidence type="ECO:0000313" key="5">
    <source>
        <dbReference type="EMBL" id="KAJ4450485.1"/>
    </source>
</evidence>
<feature type="coiled-coil region" evidence="1">
    <location>
        <begin position="324"/>
        <end position="383"/>
    </location>
</feature>
<name>A0ABQ8TXV6_PERAM</name>
<dbReference type="InterPro" id="IPR019348">
    <property type="entry name" value="PPP1R21_six_helix"/>
</dbReference>
<evidence type="ECO:0000256" key="2">
    <source>
        <dbReference type="SAM" id="MobiDB-lite"/>
    </source>
</evidence>
<gene>
    <name evidence="5" type="ORF">ANN_01910</name>
</gene>
<feature type="domain" description="Protein phosphatase 1 regulatory subunit 21 six-helix bundle" evidence="3">
    <location>
        <begin position="3"/>
        <end position="115"/>
    </location>
</feature>
<feature type="domain" description="Protein phosphatase 1 regulatory subunit 21 C-terminal" evidence="4">
    <location>
        <begin position="237"/>
        <end position="382"/>
    </location>
</feature>
<keyword evidence="6" id="KW-1185">Reference proteome</keyword>
<dbReference type="PANTHER" id="PTHR21448">
    <property type="entry name" value="SMOOTH MUSCLE MYOSIN HEAVY CHAIN-RELATED"/>
    <property type="match status" value="1"/>
</dbReference>
<protein>
    <submittedName>
        <fullName evidence="5">Uncharacterized protein</fullName>
    </submittedName>
</protein>
<sequence>MEALRQCNGEVLHHTLQLTAHFIKLNTYVKLLAVQSKRACQHPPASQRRFLLELTEGLKALHECMKDLFRAYNQKSKLEHEMATSTERLQTTDECLVKSLGAMVSATGKLATMLADSRAELCKVTGVAALSAGPIAGSMHPVVSGFKKRAAQYVTCLDQEESPSVPYEEALRDHEEVKSNALSCDSLNEQLVSCRQRATKLEQDKEHWRLEYQLLQLRHCKRVKDLEGQIQSLSGSTTPHSDDSQADKVTPMDPAVVTNLLGRLETPFTLSAEMETRELEIKNYLTGRINELVATSQCAETRAGTLSAECQVLQNRLELCLQNKTQAENSLQQMQDIAAKLQEDLQTTTHNYETQLSIMSEHLANMNEKLTVQRDEIDQLKYQLTNKVSVPQLSPIKD</sequence>
<accession>A0ABQ8TXV6</accession>
<feature type="coiled-coil region" evidence="1">
    <location>
        <begin position="184"/>
        <end position="218"/>
    </location>
</feature>
<dbReference type="EMBL" id="JAJSOF020000003">
    <property type="protein sequence ID" value="KAJ4450485.1"/>
    <property type="molecule type" value="Genomic_DNA"/>
</dbReference>
<evidence type="ECO:0000259" key="3">
    <source>
        <dbReference type="Pfam" id="PF10212"/>
    </source>
</evidence>
<feature type="region of interest" description="Disordered" evidence="2">
    <location>
        <begin position="231"/>
        <end position="250"/>
    </location>
</feature>
<dbReference type="InterPro" id="IPR040024">
    <property type="entry name" value="PPP1R21"/>
</dbReference>
<keyword evidence="1" id="KW-0175">Coiled coil</keyword>
<comment type="caution">
    <text evidence="5">The sequence shown here is derived from an EMBL/GenBank/DDBJ whole genome shotgun (WGS) entry which is preliminary data.</text>
</comment>
<proteinExistence type="predicted"/>
<evidence type="ECO:0000259" key="4">
    <source>
        <dbReference type="Pfam" id="PF21636"/>
    </source>
</evidence>
<dbReference type="Pfam" id="PF21636">
    <property type="entry name" value="PPP1R21_C"/>
    <property type="match status" value="1"/>
</dbReference>
<evidence type="ECO:0000256" key="1">
    <source>
        <dbReference type="SAM" id="Coils"/>
    </source>
</evidence>
<dbReference type="Pfam" id="PF10212">
    <property type="entry name" value="PPP1R21_helical"/>
    <property type="match status" value="1"/>
</dbReference>